<keyword evidence="8" id="KW-1185">Reference proteome</keyword>
<dbReference type="GO" id="GO:0031145">
    <property type="term" value="P:anaphase-promoting complex-dependent catabolic process"/>
    <property type="evidence" value="ECO:0007669"/>
    <property type="project" value="InterPro"/>
</dbReference>
<sequence length="170" mass="19374">REVSSEAIWTLSTAKPLSGVDQILDDNMDTYWQSDGAFPHYLTILFQRKITLSEISFYLNFTLDESYTPLQLSIWAGNTQEDLAEVHTADLREPVGWVNCVLQGVPDERGRATPLRARMLQVCIVVMHQNGRDLHIRQVKVYSPRHVPAQLDTSLPPCTSVEFTRFATIR</sequence>
<evidence type="ECO:0000313" key="8">
    <source>
        <dbReference type="Proteomes" id="UP000664859"/>
    </source>
</evidence>
<dbReference type="GO" id="GO:0051301">
    <property type="term" value="P:cell division"/>
    <property type="evidence" value="ECO:0007669"/>
    <property type="project" value="UniProtKB-KW"/>
</dbReference>
<keyword evidence="3" id="KW-0498">Mitosis</keyword>
<proteinExistence type="inferred from homology"/>
<keyword evidence="4" id="KW-0833">Ubl conjugation pathway</keyword>
<organism evidence="7 8">
    <name type="scientific">Tribonema minus</name>
    <dbReference type="NCBI Taxonomy" id="303371"/>
    <lineage>
        <taxon>Eukaryota</taxon>
        <taxon>Sar</taxon>
        <taxon>Stramenopiles</taxon>
        <taxon>Ochrophyta</taxon>
        <taxon>PX clade</taxon>
        <taxon>Xanthophyceae</taxon>
        <taxon>Tribonematales</taxon>
        <taxon>Tribonemataceae</taxon>
        <taxon>Tribonema</taxon>
    </lineage>
</organism>
<dbReference type="GO" id="GO:0070979">
    <property type="term" value="P:protein K11-linked ubiquitination"/>
    <property type="evidence" value="ECO:0007669"/>
    <property type="project" value="TreeGrafter"/>
</dbReference>
<dbReference type="OrthoDB" id="24948at2759"/>
<reference evidence="7" key="1">
    <citation type="submission" date="2021-02" db="EMBL/GenBank/DDBJ databases">
        <title>First Annotated Genome of the Yellow-green Alga Tribonema minus.</title>
        <authorList>
            <person name="Mahan K.M."/>
        </authorList>
    </citation>
    <scope>NUCLEOTIDE SEQUENCE</scope>
    <source>
        <strain evidence="7">UTEX B ZZ1240</strain>
    </source>
</reference>
<dbReference type="AlphaFoldDB" id="A0A835YWK0"/>
<dbReference type="InterPro" id="IPR016901">
    <property type="entry name" value="APC10/Doc1"/>
</dbReference>
<evidence type="ECO:0000256" key="3">
    <source>
        <dbReference type="ARBA" id="ARBA00022776"/>
    </source>
</evidence>
<feature type="domain" description="DOC" evidence="6">
    <location>
        <begin position="1"/>
        <end position="168"/>
    </location>
</feature>
<feature type="non-terminal residue" evidence="7">
    <location>
        <position position="170"/>
    </location>
</feature>
<dbReference type="Pfam" id="PF03256">
    <property type="entry name" value="ANAPC10"/>
    <property type="match status" value="1"/>
</dbReference>
<dbReference type="PANTHER" id="PTHR12936:SF0">
    <property type="entry name" value="ANAPHASE-PROMOTING COMPLEX SUBUNIT 10"/>
    <property type="match status" value="1"/>
</dbReference>
<keyword evidence="2" id="KW-0132">Cell division</keyword>
<evidence type="ECO:0000256" key="2">
    <source>
        <dbReference type="ARBA" id="ARBA00022618"/>
    </source>
</evidence>
<dbReference type="GO" id="GO:0005680">
    <property type="term" value="C:anaphase-promoting complex"/>
    <property type="evidence" value="ECO:0007669"/>
    <property type="project" value="InterPro"/>
</dbReference>
<name>A0A835YWK0_9STRA</name>
<dbReference type="InterPro" id="IPR008979">
    <property type="entry name" value="Galactose-bd-like_sf"/>
</dbReference>
<comment type="similarity">
    <text evidence="1">Belongs to the APC10 family.</text>
</comment>
<dbReference type="PANTHER" id="PTHR12936">
    <property type="entry name" value="ANAPHASE-PROMOTING COMPLEX 10"/>
    <property type="match status" value="1"/>
</dbReference>
<evidence type="ECO:0000259" key="6">
    <source>
        <dbReference type="PROSITE" id="PS51284"/>
    </source>
</evidence>
<protein>
    <submittedName>
        <fullName evidence="7">Anaphase-promoting complex subunit 10</fullName>
    </submittedName>
</protein>
<keyword evidence="5" id="KW-0131">Cell cycle</keyword>
<evidence type="ECO:0000256" key="5">
    <source>
        <dbReference type="ARBA" id="ARBA00023306"/>
    </source>
</evidence>
<dbReference type="SMART" id="SM01337">
    <property type="entry name" value="APC10"/>
    <property type="match status" value="1"/>
</dbReference>
<evidence type="ECO:0000313" key="7">
    <source>
        <dbReference type="EMBL" id="KAG5182730.1"/>
    </source>
</evidence>
<dbReference type="EMBL" id="JAFCMP010000224">
    <property type="protein sequence ID" value="KAG5182730.1"/>
    <property type="molecule type" value="Genomic_DNA"/>
</dbReference>
<feature type="non-terminal residue" evidence="7">
    <location>
        <position position="1"/>
    </location>
</feature>
<accession>A0A835YWK0</accession>
<gene>
    <name evidence="7" type="ORF">JKP88DRAFT_318064</name>
</gene>
<evidence type="ECO:0000256" key="4">
    <source>
        <dbReference type="ARBA" id="ARBA00022786"/>
    </source>
</evidence>
<evidence type="ECO:0000256" key="1">
    <source>
        <dbReference type="ARBA" id="ARBA00006762"/>
    </source>
</evidence>
<dbReference type="Gene3D" id="2.60.120.260">
    <property type="entry name" value="Galactose-binding domain-like"/>
    <property type="match status" value="1"/>
</dbReference>
<comment type="caution">
    <text evidence="7">The sequence shown here is derived from an EMBL/GenBank/DDBJ whole genome shotgun (WGS) entry which is preliminary data.</text>
</comment>
<dbReference type="InterPro" id="IPR004939">
    <property type="entry name" value="APC_su10/DOC_dom"/>
</dbReference>
<dbReference type="Proteomes" id="UP000664859">
    <property type="component" value="Unassembled WGS sequence"/>
</dbReference>
<dbReference type="SUPFAM" id="SSF49785">
    <property type="entry name" value="Galactose-binding domain-like"/>
    <property type="match status" value="1"/>
</dbReference>
<dbReference type="PIRSF" id="PIRSF028841">
    <property type="entry name" value="APC10_sub"/>
    <property type="match status" value="1"/>
</dbReference>
<dbReference type="PROSITE" id="PS51284">
    <property type="entry name" value="DOC"/>
    <property type="match status" value="1"/>
</dbReference>
<dbReference type="CDD" id="cd08366">
    <property type="entry name" value="APC10"/>
    <property type="match status" value="1"/>
</dbReference>